<organism evidence="2 3">
    <name type="scientific">Zizania palustris</name>
    <name type="common">Northern wild rice</name>
    <dbReference type="NCBI Taxonomy" id="103762"/>
    <lineage>
        <taxon>Eukaryota</taxon>
        <taxon>Viridiplantae</taxon>
        <taxon>Streptophyta</taxon>
        <taxon>Embryophyta</taxon>
        <taxon>Tracheophyta</taxon>
        <taxon>Spermatophyta</taxon>
        <taxon>Magnoliopsida</taxon>
        <taxon>Liliopsida</taxon>
        <taxon>Poales</taxon>
        <taxon>Poaceae</taxon>
        <taxon>BOP clade</taxon>
        <taxon>Oryzoideae</taxon>
        <taxon>Oryzeae</taxon>
        <taxon>Zizaniinae</taxon>
        <taxon>Zizania</taxon>
    </lineage>
</organism>
<feature type="compositionally biased region" description="Basic and acidic residues" evidence="1">
    <location>
        <begin position="21"/>
        <end position="30"/>
    </location>
</feature>
<evidence type="ECO:0000313" key="3">
    <source>
        <dbReference type="Proteomes" id="UP000729402"/>
    </source>
</evidence>
<name>A0A8J5WE68_ZIZPA</name>
<sequence length="81" mass="8624">MMRVVQPSVTQAMQSPTELQHGADDARPHGSGDSPHSVASHIGQHDQTTVATMRGHGGLTDLEPLQPLVAPAALLHRTHHL</sequence>
<accession>A0A8J5WE68</accession>
<dbReference type="EMBL" id="JAAALK010000082">
    <property type="protein sequence ID" value="KAG8088341.1"/>
    <property type="molecule type" value="Genomic_DNA"/>
</dbReference>
<keyword evidence="3" id="KW-1185">Reference proteome</keyword>
<proteinExistence type="predicted"/>
<comment type="caution">
    <text evidence="2">The sequence shown here is derived from an EMBL/GenBank/DDBJ whole genome shotgun (WGS) entry which is preliminary data.</text>
</comment>
<dbReference type="AlphaFoldDB" id="A0A8J5WE68"/>
<dbReference type="Proteomes" id="UP000729402">
    <property type="component" value="Unassembled WGS sequence"/>
</dbReference>
<feature type="compositionally biased region" description="Polar residues" evidence="1">
    <location>
        <begin position="7"/>
        <end position="18"/>
    </location>
</feature>
<gene>
    <name evidence="2" type="ORF">GUJ93_ZPchr0010g8165</name>
</gene>
<reference evidence="2" key="1">
    <citation type="journal article" date="2021" name="bioRxiv">
        <title>Whole Genome Assembly and Annotation of Northern Wild Rice, Zizania palustris L., Supports a Whole Genome Duplication in the Zizania Genus.</title>
        <authorList>
            <person name="Haas M."/>
            <person name="Kono T."/>
            <person name="Macchietto M."/>
            <person name="Millas R."/>
            <person name="McGilp L."/>
            <person name="Shao M."/>
            <person name="Duquette J."/>
            <person name="Hirsch C.N."/>
            <person name="Kimball J."/>
        </authorList>
    </citation>
    <scope>NUCLEOTIDE SEQUENCE</scope>
    <source>
        <tissue evidence="2">Fresh leaf tissue</tissue>
    </source>
</reference>
<protein>
    <submittedName>
        <fullName evidence="2">Uncharacterized protein</fullName>
    </submittedName>
</protein>
<evidence type="ECO:0000313" key="2">
    <source>
        <dbReference type="EMBL" id="KAG8088341.1"/>
    </source>
</evidence>
<evidence type="ECO:0000256" key="1">
    <source>
        <dbReference type="SAM" id="MobiDB-lite"/>
    </source>
</evidence>
<feature type="region of interest" description="Disordered" evidence="1">
    <location>
        <begin position="1"/>
        <end position="64"/>
    </location>
</feature>
<reference evidence="2" key="2">
    <citation type="submission" date="2021-02" db="EMBL/GenBank/DDBJ databases">
        <authorList>
            <person name="Kimball J.A."/>
            <person name="Haas M.W."/>
            <person name="Macchietto M."/>
            <person name="Kono T."/>
            <person name="Duquette J."/>
            <person name="Shao M."/>
        </authorList>
    </citation>
    <scope>NUCLEOTIDE SEQUENCE</scope>
    <source>
        <tissue evidence="2">Fresh leaf tissue</tissue>
    </source>
</reference>